<comment type="subcellular location">
    <subcellularLocation>
        <location evidence="3">Cytoplasm</location>
    </subcellularLocation>
</comment>
<dbReference type="Gene3D" id="3.40.140.10">
    <property type="entry name" value="Cytidine Deaminase, domain 2"/>
    <property type="match status" value="1"/>
</dbReference>
<dbReference type="HAMAP" id="MF_00187">
    <property type="entry name" value="FdhD"/>
    <property type="match status" value="1"/>
</dbReference>
<dbReference type="Pfam" id="PF02634">
    <property type="entry name" value="FdhD-NarQ"/>
    <property type="match status" value="1"/>
</dbReference>
<comment type="similarity">
    <text evidence="3">Belongs to the FdhD family.</text>
</comment>
<evidence type="ECO:0000256" key="2">
    <source>
        <dbReference type="ARBA" id="ARBA00023150"/>
    </source>
</evidence>
<evidence type="ECO:0000313" key="5">
    <source>
        <dbReference type="Proteomes" id="UP000297608"/>
    </source>
</evidence>
<comment type="function">
    <text evidence="3">Required for formate dehydrogenase (FDH) activity. Acts as a sulfur carrier protein that transfers sulfur from IscS to the molybdenum cofactor prior to its insertion into FDH.</text>
</comment>
<evidence type="ECO:0000313" key="4">
    <source>
        <dbReference type="EMBL" id="TFB83778.1"/>
    </source>
</evidence>
<keyword evidence="2 3" id="KW-0501">Molybdenum cofactor biosynthesis</keyword>
<evidence type="ECO:0000256" key="1">
    <source>
        <dbReference type="ARBA" id="ARBA00022490"/>
    </source>
</evidence>
<gene>
    <name evidence="3 4" type="primary">fdhD</name>
    <name evidence="4" type="ORF">E3O44_18160</name>
</gene>
<organism evidence="4 5">
    <name type="scientific">Cryobacterium algoricola</name>
    <dbReference type="NCBI Taxonomy" id="1259183"/>
    <lineage>
        <taxon>Bacteria</taxon>
        <taxon>Bacillati</taxon>
        <taxon>Actinomycetota</taxon>
        <taxon>Actinomycetes</taxon>
        <taxon>Micrococcales</taxon>
        <taxon>Microbacteriaceae</taxon>
        <taxon>Cryobacterium</taxon>
    </lineage>
</organism>
<feature type="active site" description="Cysteine persulfide intermediate" evidence="3">
    <location>
        <position position="116"/>
    </location>
</feature>
<dbReference type="PIRSF" id="PIRSF015626">
    <property type="entry name" value="FdhD"/>
    <property type="match status" value="1"/>
</dbReference>
<dbReference type="PANTHER" id="PTHR30592:SF1">
    <property type="entry name" value="SULFUR CARRIER PROTEIN FDHD"/>
    <property type="match status" value="1"/>
</dbReference>
<dbReference type="SUPFAM" id="SSF53927">
    <property type="entry name" value="Cytidine deaminase-like"/>
    <property type="match status" value="1"/>
</dbReference>
<keyword evidence="1 3" id="KW-0963">Cytoplasm</keyword>
<proteinExistence type="inferred from homology"/>
<protein>
    <recommendedName>
        <fullName evidence="3">Sulfur carrier protein FdhD</fullName>
    </recommendedName>
</protein>
<dbReference type="Proteomes" id="UP000297608">
    <property type="component" value="Unassembled WGS sequence"/>
</dbReference>
<accession>A0ABY2I7V6</accession>
<dbReference type="Gene3D" id="3.10.20.10">
    <property type="match status" value="1"/>
</dbReference>
<dbReference type="PANTHER" id="PTHR30592">
    <property type="entry name" value="FORMATE DEHYDROGENASE"/>
    <property type="match status" value="1"/>
</dbReference>
<comment type="caution">
    <text evidence="4">The sequence shown here is derived from an EMBL/GenBank/DDBJ whole genome shotgun (WGS) entry which is preliminary data.</text>
</comment>
<dbReference type="InterPro" id="IPR016193">
    <property type="entry name" value="Cytidine_deaminase-like"/>
</dbReference>
<name>A0ABY2I7V6_9MICO</name>
<sequence length="306" mass="31742">MTRITARRKVVRLTVGGRRTTREDVLAVEEPLEIRVNGTSLAVTMRTPGNDYDLAAGFLVSEGVISRGEHFFAARYCAGATVDGENTYNVLDVSLAPGVAAPDPSLERNFLTTSACGLCGKANIDAVRTRSVFTVSDDPVLLDAERLITFPDVLRAGQAVFEKTGGLHAAGLFDAATGELLVLREDVGRHNAVDKVIGWAVKEDRLPLRGTVLQVSGRASFELVQKAAMAGIPMLAAVSAPSSLAAELATDVGMTLVGFLRGDSMVIYAGAERITGGGGRAADDVAGAEGAATSAPSALAGSATPN</sequence>
<evidence type="ECO:0000256" key="3">
    <source>
        <dbReference type="HAMAP-Rule" id="MF_00187"/>
    </source>
</evidence>
<dbReference type="InterPro" id="IPR003786">
    <property type="entry name" value="FdhD"/>
</dbReference>
<comment type="caution">
    <text evidence="3">Lacks conserved residue(s) required for the propagation of feature annotation.</text>
</comment>
<dbReference type="NCBIfam" id="TIGR00129">
    <property type="entry name" value="fdhD_narQ"/>
    <property type="match status" value="1"/>
</dbReference>
<dbReference type="RefSeq" id="WP_134536410.1">
    <property type="nucleotide sequence ID" value="NZ_SOFG01000024.1"/>
</dbReference>
<keyword evidence="5" id="KW-1185">Reference proteome</keyword>
<reference evidence="4 5" key="1">
    <citation type="submission" date="2019-03" db="EMBL/GenBank/DDBJ databases">
        <title>Genomics of glacier-inhabiting Cryobacterium strains.</title>
        <authorList>
            <person name="Liu Q."/>
            <person name="Xin Y.-H."/>
        </authorList>
    </citation>
    <scope>NUCLEOTIDE SEQUENCE [LARGE SCALE GENOMIC DNA]</scope>
    <source>
        <strain evidence="4 5">MDB2-B</strain>
    </source>
</reference>
<dbReference type="EMBL" id="SOFG01000024">
    <property type="protein sequence ID" value="TFB83778.1"/>
    <property type="molecule type" value="Genomic_DNA"/>
</dbReference>
<dbReference type="NCBIfam" id="NF001943">
    <property type="entry name" value="PRK00724.1-2"/>
    <property type="match status" value="1"/>
</dbReference>